<feature type="domain" description="DUF1468" evidence="2">
    <location>
        <begin position="30"/>
        <end position="164"/>
    </location>
</feature>
<feature type="transmembrane region" description="Helical" evidence="1">
    <location>
        <begin position="94"/>
        <end position="125"/>
    </location>
</feature>
<keyword evidence="1" id="KW-1133">Transmembrane helix</keyword>
<evidence type="ECO:0000259" key="2">
    <source>
        <dbReference type="Pfam" id="PF07331"/>
    </source>
</evidence>
<name>A0ABY6IQJ3_9HYPH</name>
<evidence type="ECO:0000313" key="4">
    <source>
        <dbReference type="Proteomes" id="UP001163882"/>
    </source>
</evidence>
<gene>
    <name evidence="3" type="ORF">OF122_03695</name>
</gene>
<proteinExistence type="predicted"/>
<evidence type="ECO:0000313" key="3">
    <source>
        <dbReference type="EMBL" id="UYQ72887.1"/>
    </source>
</evidence>
<sequence length="178" mass="19068">MSFPDTDTGETGASRSPDLRKTADMGGLAIAVGLFLFAVLIAWDGSSYPVRRSYAQFGPEIFPYIIASGLAMFGIATVVMGLRKSFPQREPMNWQAVSWVVAAVIAKIALLYAGAGFIIGAGALFGLAARGLGRKPLWLTFLVGVCVTTLLYVLFRHGLGLSLPNGPLEQAINTLFRR</sequence>
<keyword evidence="1" id="KW-0472">Membrane</keyword>
<dbReference type="InterPro" id="IPR009936">
    <property type="entry name" value="DUF1468"/>
</dbReference>
<protein>
    <submittedName>
        <fullName evidence="3">Tripartite tricarboxylate transporter TctB family protein</fullName>
    </submittedName>
</protein>
<dbReference type="EMBL" id="CP107716">
    <property type="protein sequence ID" value="UYQ72887.1"/>
    <property type="molecule type" value="Genomic_DNA"/>
</dbReference>
<keyword evidence="4" id="KW-1185">Reference proteome</keyword>
<keyword evidence="1" id="KW-0812">Transmembrane</keyword>
<feature type="transmembrane region" description="Helical" evidence="1">
    <location>
        <begin position="25"/>
        <end position="43"/>
    </location>
</feature>
<reference evidence="3" key="1">
    <citation type="submission" date="2022-10" db="EMBL/GenBank/DDBJ databases">
        <title>YIM 151497 complete genome.</title>
        <authorList>
            <person name="Chen X."/>
        </authorList>
    </citation>
    <scope>NUCLEOTIDE SEQUENCE</scope>
    <source>
        <strain evidence="3">YIM 151497</strain>
    </source>
</reference>
<dbReference type="RefSeq" id="WP_264226486.1">
    <property type="nucleotide sequence ID" value="NZ_CP107716.1"/>
</dbReference>
<accession>A0ABY6IQJ3</accession>
<organism evidence="3 4">
    <name type="scientific">Pelagibacterium flavum</name>
    <dbReference type="NCBI Taxonomy" id="2984530"/>
    <lineage>
        <taxon>Bacteria</taxon>
        <taxon>Pseudomonadati</taxon>
        <taxon>Pseudomonadota</taxon>
        <taxon>Alphaproteobacteria</taxon>
        <taxon>Hyphomicrobiales</taxon>
        <taxon>Devosiaceae</taxon>
        <taxon>Pelagibacterium</taxon>
    </lineage>
</organism>
<evidence type="ECO:0000256" key="1">
    <source>
        <dbReference type="SAM" id="Phobius"/>
    </source>
</evidence>
<dbReference type="Pfam" id="PF07331">
    <property type="entry name" value="TctB"/>
    <property type="match status" value="1"/>
</dbReference>
<dbReference type="Proteomes" id="UP001163882">
    <property type="component" value="Chromosome"/>
</dbReference>
<feature type="transmembrane region" description="Helical" evidence="1">
    <location>
        <begin position="63"/>
        <end position="82"/>
    </location>
</feature>
<feature type="transmembrane region" description="Helical" evidence="1">
    <location>
        <begin position="137"/>
        <end position="155"/>
    </location>
</feature>